<dbReference type="Proteomes" id="UP001628193">
    <property type="component" value="Unassembled WGS sequence"/>
</dbReference>
<dbReference type="PANTHER" id="PTHR45947">
    <property type="entry name" value="SULFOQUINOVOSYL TRANSFERASE SQD2"/>
    <property type="match status" value="1"/>
</dbReference>
<protein>
    <recommendedName>
        <fullName evidence="1">Glycosyltransferase subfamily 4-like N-terminal domain-containing protein</fullName>
    </recommendedName>
</protein>
<accession>A0ABQ0CBT0</accession>
<dbReference type="InterPro" id="IPR028098">
    <property type="entry name" value="Glyco_trans_4-like_N"/>
</dbReference>
<comment type="caution">
    <text evidence="2">The sequence shown here is derived from an EMBL/GenBank/DDBJ whole genome shotgun (WGS) entry which is preliminary data.</text>
</comment>
<dbReference type="RefSeq" id="WP_420906010.1">
    <property type="nucleotide sequence ID" value="NZ_BAAFGK010000004.1"/>
</dbReference>
<dbReference type="Pfam" id="PF13692">
    <property type="entry name" value="Glyco_trans_1_4"/>
    <property type="match status" value="1"/>
</dbReference>
<dbReference type="EMBL" id="BAAFGK010000004">
    <property type="protein sequence ID" value="GAB0058337.1"/>
    <property type="molecule type" value="Genomic_DNA"/>
</dbReference>
<sequence length="360" mass="40503">MISPLTKKIMIVSGSFPPMRCGVGDYTFELTRALTRLGVDVSVLTSSDSVSANTELQVYPIIKAWDFIGFQKALRFIRATCPDIVHFQYPTMGYHNSYWPYLLPLFVKLLGIKVVQTWHEAPTRIRYIPSSFAFDNLIFVDSSIPPRILWYYKIILSLGSAPDRIPIGSSIPISYLSDGERSAIRDALQTGEKRLIVYFGFCYMEKGVHCLFDTLDPKRDKLILLTELSPSGNAYHRRIQQLVESKEWGDNVHVTGHLEGSEVAKLLASADAIILPFLTGVKERNGSLLAAKSQGTFTVTTSSSIQGYDEKSNVYYCNPGNYSEIRNALDLYCGYRVPPNTENIPTWESIAKSHIVTYQK</sequence>
<dbReference type="InterPro" id="IPR050194">
    <property type="entry name" value="Glycosyltransferase_grp1"/>
</dbReference>
<keyword evidence="3" id="KW-1185">Reference proteome</keyword>
<evidence type="ECO:0000313" key="2">
    <source>
        <dbReference type="EMBL" id="GAB0058337.1"/>
    </source>
</evidence>
<dbReference type="PANTHER" id="PTHR45947:SF3">
    <property type="entry name" value="SULFOQUINOVOSYL TRANSFERASE SQD2"/>
    <property type="match status" value="1"/>
</dbReference>
<reference evidence="2 3" key="2">
    <citation type="submission" date="2024-09" db="EMBL/GenBank/DDBJ databases">
        <title>Draft genome sequence of Candidatus Magnetaquicoccaceae bacterium FCR-1.</title>
        <authorList>
            <person name="Shimoshige H."/>
            <person name="Shimamura S."/>
            <person name="Taoka A."/>
            <person name="Kobayashi H."/>
            <person name="Maekawa T."/>
        </authorList>
    </citation>
    <scope>NUCLEOTIDE SEQUENCE [LARGE SCALE GENOMIC DNA]</scope>
    <source>
        <strain evidence="2 3">FCR-1</strain>
    </source>
</reference>
<evidence type="ECO:0000259" key="1">
    <source>
        <dbReference type="Pfam" id="PF13439"/>
    </source>
</evidence>
<feature type="domain" description="Glycosyltransferase subfamily 4-like N-terminal" evidence="1">
    <location>
        <begin position="22"/>
        <end position="122"/>
    </location>
</feature>
<evidence type="ECO:0000313" key="3">
    <source>
        <dbReference type="Proteomes" id="UP001628193"/>
    </source>
</evidence>
<dbReference type="SUPFAM" id="SSF53756">
    <property type="entry name" value="UDP-Glycosyltransferase/glycogen phosphorylase"/>
    <property type="match status" value="1"/>
</dbReference>
<proteinExistence type="predicted"/>
<dbReference type="Pfam" id="PF13439">
    <property type="entry name" value="Glyco_transf_4"/>
    <property type="match status" value="1"/>
</dbReference>
<gene>
    <name evidence="2" type="ORF">SIID45300_02685</name>
</gene>
<organism evidence="2 3">
    <name type="scientific">Candidatus Magnetaquiglobus chichijimensis</name>
    <dbReference type="NCBI Taxonomy" id="3141448"/>
    <lineage>
        <taxon>Bacteria</taxon>
        <taxon>Pseudomonadati</taxon>
        <taxon>Pseudomonadota</taxon>
        <taxon>Magnetococcia</taxon>
        <taxon>Magnetococcales</taxon>
        <taxon>Candidatus Magnetaquicoccaceae</taxon>
        <taxon>Candidatus Magnetaquiglobus</taxon>
    </lineage>
</organism>
<dbReference type="Gene3D" id="3.40.50.2000">
    <property type="entry name" value="Glycogen Phosphorylase B"/>
    <property type="match status" value="2"/>
</dbReference>
<reference evidence="2 3" key="1">
    <citation type="submission" date="2024-05" db="EMBL/GenBank/DDBJ databases">
        <authorList>
            <consortium name="Candidatus Magnetaquicoccaceae bacterium FCR-1 genome sequencing consortium"/>
            <person name="Shimoshige H."/>
            <person name="Shimamura S."/>
            <person name="Taoka A."/>
            <person name="Kobayashi H."/>
            <person name="Maekawa T."/>
        </authorList>
    </citation>
    <scope>NUCLEOTIDE SEQUENCE [LARGE SCALE GENOMIC DNA]</scope>
    <source>
        <strain evidence="2 3">FCR-1</strain>
    </source>
</reference>
<name>A0ABQ0CBT0_9PROT</name>